<dbReference type="InterPro" id="IPR018728">
    <property type="entry name" value="DUF2268"/>
</dbReference>
<dbReference type="Proteomes" id="UP000281813">
    <property type="component" value="Unassembled WGS sequence"/>
</dbReference>
<name>A0A494YS21_9BACI</name>
<accession>A0A494YS21</accession>
<dbReference type="EMBL" id="RBZO01000043">
    <property type="protein sequence ID" value="RKQ12434.1"/>
    <property type="molecule type" value="Genomic_DNA"/>
</dbReference>
<keyword evidence="2" id="KW-0732">Signal</keyword>
<organism evidence="4 5">
    <name type="scientific">Oceanobacillus bengalensis</name>
    <dbReference type="NCBI Taxonomy" id="1435466"/>
    <lineage>
        <taxon>Bacteria</taxon>
        <taxon>Bacillati</taxon>
        <taxon>Bacillota</taxon>
        <taxon>Bacilli</taxon>
        <taxon>Bacillales</taxon>
        <taxon>Bacillaceae</taxon>
        <taxon>Oceanobacillus</taxon>
    </lineage>
</organism>
<dbReference type="RefSeq" id="WP_121134425.1">
    <property type="nucleotide sequence ID" value="NZ_JBHUFK010000058.1"/>
</dbReference>
<gene>
    <name evidence="4" type="ORF">D8M05_18345</name>
</gene>
<keyword evidence="4" id="KW-0378">Hydrolase</keyword>
<evidence type="ECO:0000256" key="1">
    <source>
        <dbReference type="SAM" id="MobiDB-lite"/>
    </source>
</evidence>
<protein>
    <submittedName>
        <fullName evidence="4">Zn-dependent protease</fullName>
    </submittedName>
</protein>
<reference evidence="4 5" key="1">
    <citation type="journal article" date="2015" name="Antonie Van Leeuwenhoek">
        <title>Oceanobacillus bengalensis sp. nov., a bacterium isolated from seawater of the Bay of Bengal.</title>
        <authorList>
            <person name="Yongchang O."/>
            <person name="Xiang W."/>
            <person name="Wang G."/>
        </authorList>
    </citation>
    <scope>NUCLEOTIDE SEQUENCE [LARGE SCALE GENOMIC DNA]</scope>
    <source>
        <strain evidence="4 5">MCCC 1K00260</strain>
    </source>
</reference>
<feature type="domain" description="DUF2268" evidence="3">
    <location>
        <begin position="147"/>
        <end position="323"/>
    </location>
</feature>
<evidence type="ECO:0000256" key="2">
    <source>
        <dbReference type="SAM" id="SignalP"/>
    </source>
</evidence>
<evidence type="ECO:0000313" key="4">
    <source>
        <dbReference type="EMBL" id="RKQ12434.1"/>
    </source>
</evidence>
<feature type="region of interest" description="Disordered" evidence="1">
    <location>
        <begin position="28"/>
        <end position="54"/>
    </location>
</feature>
<dbReference type="GO" id="GO:0008233">
    <property type="term" value="F:peptidase activity"/>
    <property type="evidence" value="ECO:0007669"/>
    <property type="project" value="UniProtKB-KW"/>
</dbReference>
<feature type="signal peptide" evidence="2">
    <location>
        <begin position="1"/>
        <end position="25"/>
    </location>
</feature>
<dbReference type="AlphaFoldDB" id="A0A494YS21"/>
<dbReference type="OrthoDB" id="1437293at2"/>
<comment type="caution">
    <text evidence="4">The sequence shown here is derived from an EMBL/GenBank/DDBJ whole genome shotgun (WGS) entry which is preliminary data.</text>
</comment>
<evidence type="ECO:0000313" key="5">
    <source>
        <dbReference type="Proteomes" id="UP000281813"/>
    </source>
</evidence>
<evidence type="ECO:0000259" key="3">
    <source>
        <dbReference type="Pfam" id="PF10026"/>
    </source>
</evidence>
<sequence>MKKQTYKLVVIVFFTSLLLLMGSCAENAETNSQDDTNKTEESGDTPESDRLTFSFNHPETEQTFKIIHAYKLYENYEERELNNPDENDLELYKQEVIEPIYDDCFSGSAFPYSEEEISTLAESANKFEFIQGIADKIDSEKVNRLIEDALIRSTNLLSSDTNKTVCIFPATSLIQSSMMETLGPENIIVYHDGLLNGDILQAGIAHEYQHSVMFERTFNRFAELTVLDYIIDEGKAVMFEKMLYPESNFTTVNYSYNNAYWSKVEPYLYKVDYTRASEILFGGNGLPEYYGYSEGYKIVKSFLELNPDVTVEQWTNLTAKKIYEEGRYVDNYN</sequence>
<dbReference type="Pfam" id="PF10026">
    <property type="entry name" value="DUF2268"/>
    <property type="match status" value="1"/>
</dbReference>
<proteinExistence type="predicted"/>
<dbReference type="PROSITE" id="PS51257">
    <property type="entry name" value="PROKAR_LIPOPROTEIN"/>
    <property type="match status" value="1"/>
</dbReference>
<keyword evidence="4" id="KW-0645">Protease</keyword>
<keyword evidence="5" id="KW-1185">Reference proteome</keyword>
<feature type="chain" id="PRO_5039464410" evidence="2">
    <location>
        <begin position="26"/>
        <end position="333"/>
    </location>
</feature>
<dbReference type="GO" id="GO:0006508">
    <property type="term" value="P:proteolysis"/>
    <property type="evidence" value="ECO:0007669"/>
    <property type="project" value="UniProtKB-KW"/>
</dbReference>